<evidence type="ECO:0000313" key="3">
    <source>
        <dbReference type="Proteomes" id="UP001233172"/>
    </source>
</evidence>
<dbReference type="AlphaFoldDB" id="A0AAD8FBC7"/>
<dbReference type="SUPFAM" id="SSF53474">
    <property type="entry name" value="alpha/beta-Hydrolases"/>
    <property type="match status" value="1"/>
</dbReference>
<protein>
    <submittedName>
        <fullName evidence="2">Autocrine proliferation repressor protein A-like isoform X1</fullName>
    </submittedName>
</protein>
<reference evidence="2" key="1">
    <citation type="journal article" date="2023" name="PLoS Negl. Trop. Dis.">
        <title>A genome sequence for Biomphalaria pfeifferi, the major vector snail for the human-infecting parasite Schistosoma mansoni.</title>
        <authorList>
            <person name="Bu L."/>
            <person name="Lu L."/>
            <person name="Laidemitt M.R."/>
            <person name="Zhang S.M."/>
            <person name="Mutuku M."/>
            <person name="Mkoji G."/>
            <person name="Steinauer M."/>
            <person name="Loker E.S."/>
        </authorList>
    </citation>
    <scope>NUCLEOTIDE SEQUENCE</scope>
    <source>
        <strain evidence="2">KasaAsao</strain>
    </source>
</reference>
<proteinExistence type="predicted"/>
<keyword evidence="1" id="KW-0732">Signal</keyword>
<accession>A0AAD8FBC7</accession>
<feature type="chain" id="PRO_5041963503" evidence="1">
    <location>
        <begin position="30"/>
        <end position="492"/>
    </location>
</feature>
<dbReference type="EMBL" id="JASAOG010000050">
    <property type="protein sequence ID" value="KAK0058160.1"/>
    <property type="molecule type" value="Genomic_DNA"/>
</dbReference>
<sequence>METGHMMAQGRVLLMVTSFVTLTWLGISATPLDDYVNTPDPHYTYTLLSRVEGPNYSLHILNMTSQKWLTEQVTQKPIWWHYVSIIIPKQIVYTDTAFMWIDGGSNTDHVPTESDEFINGITAFSVFTGAVAATIKQIPNQPTVFMDDPAMKRRVEDSIIAWTWKEFLANGSNPEILLRLPMTKAVVRGFDTLANYSKIVAGININKFVVGGASKRGWTTWTTTAVDKRVVGMVPVVMDLLNTQKNLHHHFRSLGGWTFAFGDYYVENITQNLDSPNMPKMLGVIDPLTYKDRYTMPKMIVSSSGDEFFLPDDSHYYYDQLTGPKFLRVTPNAEHSVAGHFMSTVLAMQAFFLNIVEKVPFPTITWVLSQNDTAGRILVTCSIPPREVTVFHAKTLDGKRRDFRLAIADPNNPGKFLIHPVIWLNKPATQLTPLQFEGVIAKPSDGWAAFFLQMKFNGFKGSTLEFTTEVNIVPDVFPFADCSGDSCHGSLV</sequence>
<dbReference type="Gene3D" id="3.40.50.1820">
    <property type="entry name" value="alpha/beta hydrolase"/>
    <property type="match status" value="1"/>
</dbReference>
<dbReference type="PANTHER" id="PTHR31497:SF0">
    <property type="entry name" value="AUTOCRINE PROLIFERATION REPRESSOR PROTEIN A"/>
    <property type="match status" value="1"/>
</dbReference>
<keyword evidence="3" id="KW-1185">Reference proteome</keyword>
<dbReference type="PANTHER" id="PTHR31497">
    <property type="entry name" value="AUTOCRINE PROLIFERATION REPRESSOR PROTEIN A"/>
    <property type="match status" value="1"/>
</dbReference>
<dbReference type="InterPro" id="IPR009199">
    <property type="entry name" value="PhoPQ-act_pathogen-rel_PqaA"/>
</dbReference>
<dbReference type="Proteomes" id="UP001233172">
    <property type="component" value="Unassembled WGS sequence"/>
</dbReference>
<feature type="signal peptide" evidence="1">
    <location>
        <begin position="1"/>
        <end position="29"/>
    </location>
</feature>
<reference evidence="2" key="2">
    <citation type="submission" date="2023-04" db="EMBL/GenBank/DDBJ databases">
        <authorList>
            <person name="Bu L."/>
            <person name="Lu L."/>
            <person name="Laidemitt M.R."/>
            <person name="Zhang S.M."/>
            <person name="Mutuku M."/>
            <person name="Mkoji G."/>
            <person name="Steinauer M."/>
            <person name="Loker E.S."/>
        </authorList>
    </citation>
    <scope>NUCLEOTIDE SEQUENCE</scope>
    <source>
        <strain evidence="2">KasaAsao</strain>
        <tissue evidence="2">Whole Snail</tissue>
    </source>
</reference>
<comment type="caution">
    <text evidence="2">The sequence shown here is derived from an EMBL/GenBank/DDBJ whole genome shotgun (WGS) entry which is preliminary data.</text>
</comment>
<evidence type="ECO:0000313" key="2">
    <source>
        <dbReference type="EMBL" id="KAK0058160.1"/>
    </source>
</evidence>
<evidence type="ECO:0000256" key="1">
    <source>
        <dbReference type="SAM" id="SignalP"/>
    </source>
</evidence>
<dbReference type="InterPro" id="IPR029058">
    <property type="entry name" value="AB_hydrolase_fold"/>
</dbReference>
<gene>
    <name evidence="2" type="ORF">Bpfe_012484</name>
</gene>
<name>A0AAD8FBC7_BIOPF</name>
<organism evidence="2 3">
    <name type="scientific">Biomphalaria pfeifferi</name>
    <name type="common">Bloodfluke planorb</name>
    <name type="synonym">Freshwater snail</name>
    <dbReference type="NCBI Taxonomy" id="112525"/>
    <lineage>
        <taxon>Eukaryota</taxon>
        <taxon>Metazoa</taxon>
        <taxon>Spiralia</taxon>
        <taxon>Lophotrochozoa</taxon>
        <taxon>Mollusca</taxon>
        <taxon>Gastropoda</taxon>
        <taxon>Heterobranchia</taxon>
        <taxon>Euthyneura</taxon>
        <taxon>Panpulmonata</taxon>
        <taxon>Hygrophila</taxon>
        <taxon>Lymnaeoidea</taxon>
        <taxon>Planorbidae</taxon>
        <taxon>Biomphalaria</taxon>
    </lineage>
</organism>
<dbReference type="Pfam" id="PF10142">
    <property type="entry name" value="PhoPQ_related"/>
    <property type="match status" value="1"/>
</dbReference>